<evidence type="ECO:0000313" key="2">
    <source>
        <dbReference type="EMBL" id="MXU86084.1"/>
    </source>
</evidence>
<accession>A0A6B0UAT3</accession>
<name>A0A6B0UAT3_IXORI</name>
<keyword evidence="1" id="KW-0812">Transmembrane</keyword>
<dbReference type="AlphaFoldDB" id="A0A6B0UAT3"/>
<reference evidence="2" key="1">
    <citation type="submission" date="2019-12" db="EMBL/GenBank/DDBJ databases">
        <title>An insight into the sialome of adult female Ixodes ricinus ticks feeding for 6 days.</title>
        <authorList>
            <person name="Perner J."/>
            <person name="Ribeiro J.M.C."/>
        </authorList>
    </citation>
    <scope>NUCLEOTIDE SEQUENCE</scope>
    <source>
        <strain evidence="2">Semi-engorged</strain>
        <tissue evidence="2">Salivary glands</tissue>
    </source>
</reference>
<keyword evidence="1" id="KW-0472">Membrane</keyword>
<evidence type="ECO:0000256" key="1">
    <source>
        <dbReference type="SAM" id="Phobius"/>
    </source>
</evidence>
<sequence>MLASSRTLCCLLRVLLERCWFRLALLFLVGRIILFVVVCGSLPVFWLALRQRAKFVPFHTHKITNCSRSLKLIFIGPGSKYKPDIALCG</sequence>
<protein>
    <submittedName>
        <fullName evidence="2">Uncharacterized protein</fullName>
    </submittedName>
</protein>
<keyword evidence="1" id="KW-1133">Transmembrane helix</keyword>
<dbReference type="EMBL" id="GIFC01004001">
    <property type="protein sequence ID" value="MXU86084.1"/>
    <property type="molecule type" value="Transcribed_RNA"/>
</dbReference>
<feature type="transmembrane region" description="Helical" evidence="1">
    <location>
        <begin position="20"/>
        <end position="49"/>
    </location>
</feature>
<organism evidence="2">
    <name type="scientific">Ixodes ricinus</name>
    <name type="common">Common tick</name>
    <name type="synonym">Acarus ricinus</name>
    <dbReference type="NCBI Taxonomy" id="34613"/>
    <lineage>
        <taxon>Eukaryota</taxon>
        <taxon>Metazoa</taxon>
        <taxon>Ecdysozoa</taxon>
        <taxon>Arthropoda</taxon>
        <taxon>Chelicerata</taxon>
        <taxon>Arachnida</taxon>
        <taxon>Acari</taxon>
        <taxon>Parasitiformes</taxon>
        <taxon>Ixodida</taxon>
        <taxon>Ixodoidea</taxon>
        <taxon>Ixodidae</taxon>
        <taxon>Ixodinae</taxon>
        <taxon>Ixodes</taxon>
    </lineage>
</organism>
<proteinExistence type="predicted"/>